<feature type="chain" id="PRO_5032767176" evidence="14">
    <location>
        <begin position="30"/>
        <end position="814"/>
    </location>
</feature>
<evidence type="ECO:0000313" key="17">
    <source>
        <dbReference type="EMBL" id="QHC35990.1"/>
    </source>
</evidence>
<dbReference type="InterPro" id="IPR000531">
    <property type="entry name" value="Beta-barrel_TonB"/>
</dbReference>
<evidence type="ECO:0000256" key="5">
    <source>
        <dbReference type="ARBA" id="ARBA00022692"/>
    </source>
</evidence>
<protein>
    <submittedName>
        <fullName evidence="17">TonB-dependent receptor</fullName>
    </submittedName>
</protein>
<keyword evidence="5 11" id="KW-0812">Transmembrane</keyword>
<evidence type="ECO:0000313" key="18">
    <source>
        <dbReference type="Proteomes" id="UP000464674"/>
    </source>
</evidence>
<evidence type="ECO:0000256" key="12">
    <source>
        <dbReference type="RuleBase" id="RU003357"/>
    </source>
</evidence>
<evidence type="ECO:0000256" key="11">
    <source>
        <dbReference type="PROSITE-ProRule" id="PRU01360"/>
    </source>
</evidence>
<proteinExistence type="inferred from homology"/>
<dbReference type="RefSeq" id="WP_276612580.1">
    <property type="nucleotide sequence ID" value="NZ_CP041348.1"/>
</dbReference>
<gene>
    <name evidence="17" type="ORF">FMA36_11260</name>
</gene>
<evidence type="ECO:0000259" key="16">
    <source>
        <dbReference type="Pfam" id="PF07715"/>
    </source>
</evidence>
<feature type="signal peptide" evidence="14">
    <location>
        <begin position="1"/>
        <end position="29"/>
    </location>
</feature>
<dbReference type="Gene3D" id="2.40.170.20">
    <property type="entry name" value="TonB-dependent receptor, beta-barrel domain"/>
    <property type="match status" value="1"/>
</dbReference>
<keyword evidence="4" id="KW-0410">Iron transport</keyword>
<reference evidence="17 18" key="1">
    <citation type="journal article" date="2020" name="Carbohydr. Polym.">
        <title>Characterization and optimization of production of bacterial cellulose from strain CGMCC 17276 based on whole-genome analysis.</title>
        <authorList>
            <person name="Lu T."/>
            <person name="Gao H."/>
            <person name="Liao B."/>
            <person name="Wu J."/>
            <person name="Zhang W."/>
            <person name="Huang J."/>
            <person name="Liu M."/>
            <person name="Huang J."/>
            <person name="Chang Z."/>
            <person name="Jin M."/>
            <person name="Yi Z."/>
            <person name="Jiang D."/>
        </authorList>
    </citation>
    <scope>NUCLEOTIDE SEQUENCE [LARGE SCALE GENOMIC DNA]</scope>
    <source>
        <strain evidence="17 18">CGMCC 17276</strain>
    </source>
</reference>
<evidence type="ECO:0000256" key="13">
    <source>
        <dbReference type="SAM" id="MobiDB-lite"/>
    </source>
</evidence>
<dbReference type="Pfam" id="PF00593">
    <property type="entry name" value="TonB_dep_Rec_b-barrel"/>
    <property type="match status" value="1"/>
</dbReference>
<evidence type="ECO:0000256" key="10">
    <source>
        <dbReference type="ARBA" id="ARBA00023237"/>
    </source>
</evidence>
<feature type="domain" description="TonB-dependent receptor-like beta-barrel" evidence="15">
    <location>
        <begin position="327"/>
        <end position="763"/>
    </location>
</feature>
<dbReference type="InterPro" id="IPR039426">
    <property type="entry name" value="TonB-dep_rcpt-like"/>
</dbReference>
<name>A0A857FS64_KOMXY</name>
<evidence type="ECO:0000256" key="4">
    <source>
        <dbReference type="ARBA" id="ARBA00022496"/>
    </source>
</evidence>
<dbReference type="SUPFAM" id="SSF56935">
    <property type="entry name" value="Porins"/>
    <property type="match status" value="1"/>
</dbReference>
<dbReference type="PANTHER" id="PTHR32552">
    <property type="entry name" value="FERRICHROME IRON RECEPTOR-RELATED"/>
    <property type="match status" value="1"/>
</dbReference>
<evidence type="ECO:0000256" key="14">
    <source>
        <dbReference type="SAM" id="SignalP"/>
    </source>
</evidence>
<keyword evidence="2 11" id="KW-0813">Transport</keyword>
<dbReference type="InterPro" id="IPR036942">
    <property type="entry name" value="Beta-barrel_TonB_sf"/>
</dbReference>
<keyword evidence="8 12" id="KW-0798">TonB box</keyword>
<keyword evidence="3 11" id="KW-1134">Transmembrane beta strand</keyword>
<dbReference type="EMBL" id="CP041348">
    <property type="protein sequence ID" value="QHC35990.1"/>
    <property type="molecule type" value="Genomic_DNA"/>
</dbReference>
<evidence type="ECO:0000256" key="9">
    <source>
        <dbReference type="ARBA" id="ARBA00023136"/>
    </source>
</evidence>
<keyword evidence="14" id="KW-0732">Signal</keyword>
<dbReference type="AlphaFoldDB" id="A0A857FS64"/>
<feature type="region of interest" description="Disordered" evidence="13">
    <location>
        <begin position="29"/>
        <end position="50"/>
    </location>
</feature>
<accession>A0A857FS64</accession>
<feature type="domain" description="TonB-dependent receptor plug" evidence="16">
    <location>
        <begin position="89"/>
        <end position="198"/>
    </location>
</feature>
<keyword evidence="9 11" id="KW-0472">Membrane</keyword>
<dbReference type="PROSITE" id="PS52016">
    <property type="entry name" value="TONB_DEPENDENT_REC_3"/>
    <property type="match status" value="1"/>
</dbReference>
<evidence type="ECO:0000256" key="6">
    <source>
        <dbReference type="ARBA" id="ARBA00023004"/>
    </source>
</evidence>
<organism evidence="17 18">
    <name type="scientific">Komagataeibacter xylinus</name>
    <name type="common">Gluconacetobacter xylinus</name>
    <dbReference type="NCBI Taxonomy" id="28448"/>
    <lineage>
        <taxon>Bacteria</taxon>
        <taxon>Pseudomonadati</taxon>
        <taxon>Pseudomonadota</taxon>
        <taxon>Alphaproteobacteria</taxon>
        <taxon>Acetobacterales</taxon>
        <taxon>Acetobacteraceae</taxon>
        <taxon>Komagataeibacter</taxon>
    </lineage>
</organism>
<comment type="similarity">
    <text evidence="11 12">Belongs to the TonB-dependent receptor family.</text>
</comment>
<evidence type="ECO:0000256" key="2">
    <source>
        <dbReference type="ARBA" id="ARBA00022448"/>
    </source>
</evidence>
<evidence type="ECO:0000256" key="3">
    <source>
        <dbReference type="ARBA" id="ARBA00022452"/>
    </source>
</evidence>
<dbReference type="Pfam" id="PF07715">
    <property type="entry name" value="Plug"/>
    <property type="match status" value="1"/>
</dbReference>
<evidence type="ECO:0000256" key="7">
    <source>
        <dbReference type="ARBA" id="ARBA00023065"/>
    </source>
</evidence>
<keyword evidence="17" id="KW-0675">Receptor</keyword>
<evidence type="ECO:0000259" key="15">
    <source>
        <dbReference type="Pfam" id="PF00593"/>
    </source>
</evidence>
<comment type="subcellular location">
    <subcellularLocation>
        <location evidence="1 11">Cell outer membrane</location>
        <topology evidence="1 11">Multi-pass membrane protein</topology>
    </subcellularLocation>
</comment>
<keyword evidence="7" id="KW-0406">Ion transport</keyword>
<dbReference type="GO" id="GO:0009279">
    <property type="term" value="C:cell outer membrane"/>
    <property type="evidence" value="ECO:0007669"/>
    <property type="project" value="UniProtKB-SubCell"/>
</dbReference>
<sequence length="814" mass="87558">MSLSIGSKWRLLSASSVVALAFSFNTAHGEGPHTVHGTKPASAGSGSTVRNAGATAKRNAALAATAPAGVRASGIEEVSVSAQKRTQSIQKVPLSVTAVSGKTLVERHIFDSQQLSELFPSLQLSGQVHNVSGVAWSIRGVGTAVFSDGVEPSVSTVIDGISYGRPEMAAVQFFDLNDIEVLEGPQGMLYGKNASAGVVNIQTNDARIGKFQSVSHVEYGNVDRPGGSNSVVAQTMVNLPVTDNSALRIAAFATYQPPFIKNLNNDRGNYGQTEFGARAKYHIDINDRLTLRIQGDITHEAGAGPSLFGVTSAAPGGFLASQMQKLEPGFGNGKAYNPYTYTNNTPSYGFNAAGAQGDVVYNLGHGYRIDNLFGYRFFEQTQSDNLNMLPFDVFDVDGSNKRDWQVSNEIKLMSPTGKRLEWVVGAYVFDGNYHTDYQQAGDGVGLGYPTPPAGEEFVGTNVSDYIHSRSYAGFAQLTYRLVAGLSFTGGIRYSHDDESSFGHSGLENSVVPMKTEGDYHYNVSANNISYKLGLQYQFNKNIMAYFSYTRGYKGPGLAVNPGVLDPVVKKEIPTAWELGIKSMLLNRHLVINASLWDEDFHGFQAQAFSELSAPANLLNAGNLISRGAEASVTAIPIQGLRLTGNMTYVDAYYGSFKGNPCYPGEANGTIGSNVCLPSGTSDATGNALANSSRWTYTVAADYTHTLTRKLDGFVGVNWYHRSGYNFSANGDPHTFQPGYGLFGFNLGISSKNHRWKVGVYGRNMLNTHYASWIVEDPIDGMMKDGRAAGKGGDYLAMYSADASRTVGFSADLQF</sequence>
<dbReference type="PANTHER" id="PTHR32552:SF81">
    <property type="entry name" value="TONB-DEPENDENT OUTER MEMBRANE RECEPTOR"/>
    <property type="match status" value="1"/>
</dbReference>
<keyword evidence="6" id="KW-0408">Iron</keyword>
<keyword evidence="10 11" id="KW-0998">Cell outer membrane</keyword>
<dbReference type="GO" id="GO:0006826">
    <property type="term" value="P:iron ion transport"/>
    <property type="evidence" value="ECO:0007669"/>
    <property type="project" value="UniProtKB-KW"/>
</dbReference>
<evidence type="ECO:0000256" key="1">
    <source>
        <dbReference type="ARBA" id="ARBA00004571"/>
    </source>
</evidence>
<dbReference type="InterPro" id="IPR012910">
    <property type="entry name" value="Plug_dom"/>
</dbReference>
<dbReference type="Proteomes" id="UP000464674">
    <property type="component" value="Chromosome"/>
</dbReference>
<evidence type="ECO:0000256" key="8">
    <source>
        <dbReference type="ARBA" id="ARBA00023077"/>
    </source>
</evidence>